<feature type="chain" id="PRO_5018279235" description="chitinase" evidence="10">
    <location>
        <begin position="23"/>
        <end position="326"/>
    </location>
</feature>
<dbReference type="GO" id="GO:0000272">
    <property type="term" value="P:polysaccharide catabolic process"/>
    <property type="evidence" value="ECO:0007669"/>
    <property type="project" value="UniProtKB-KW"/>
</dbReference>
<dbReference type="Gene3D" id="3.20.20.80">
    <property type="entry name" value="Glycosidases"/>
    <property type="match status" value="1"/>
</dbReference>
<reference evidence="12 13" key="1">
    <citation type="journal article" date="2018" name="Nat. Ecol. Evol.">
        <title>Pezizomycetes genomes reveal the molecular basis of ectomycorrhizal truffle lifestyle.</title>
        <authorList>
            <person name="Murat C."/>
            <person name="Payen T."/>
            <person name="Noel B."/>
            <person name="Kuo A."/>
            <person name="Morin E."/>
            <person name="Chen J."/>
            <person name="Kohler A."/>
            <person name="Krizsan K."/>
            <person name="Balestrini R."/>
            <person name="Da Silva C."/>
            <person name="Montanini B."/>
            <person name="Hainaut M."/>
            <person name="Levati E."/>
            <person name="Barry K.W."/>
            <person name="Belfiori B."/>
            <person name="Cichocki N."/>
            <person name="Clum A."/>
            <person name="Dockter R.B."/>
            <person name="Fauchery L."/>
            <person name="Guy J."/>
            <person name="Iotti M."/>
            <person name="Le Tacon F."/>
            <person name="Lindquist E.A."/>
            <person name="Lipzen A."/>
            <person name="Malagnac F."/>
            <person name="Mello A."/>
            <person name="Molinier V."/>
            <person name="Miyauchi S."/>
            <person name="Poulain J."/>
            <person name="Riccioni C."/>
            <person name="Rubini A."/>
            <person name="Sitrit Y."/>
            <person name="Splivallo R."/>
            <person name="Traeger S."/>
            <person name="Wang M."/>
            <person name="Zifcakova L."/>
            <person name="Wipf D."/>
            <person name="Zambonelli A."/>
            <person name="Paolocci F."/>
            <person name="Nowrousian M."/>
            <person name="Ottonello S."/>
            <person name="Baldrian P."/>
            <person name="Spatafora J.W."/>
            <person name="Henrissat B."/>
            <person name="Nagy L.G."/>
            <person name="Aury J.M."/>
            <person name="Wincker P."/>
            <person name="Grigoriev I.V."/>
            <person name="Bonfante P."/>
            <person name="Martin F.M."/>
        </authorList>
    </citation>
    <scope>NUCLEOTIDE SEQUENCE [LARGE SCALE GENOMIC DNA]</scope>
    <source>
        <strain evidence="12 13">120613-1</strain>
    </source>
</reference>
<dbReference type="InterPro" id="IPR001223">
    <property type="entry name" value="Glyco_hydro18_cat"/>
</dbReference>
<evidence type="ECO:0000256" key="2">
    <source>
        <dbReference type="ARBA" id="ARBA00012729"/>
    </source>
</evidence>
<evidence type="ECO:0000256" key="5">
    <source>
        <dbReference type="ARBA" id="ARBA00023277"/>
    </source>
</evidence>
<dbReference type="EMBL" id="ML120359">
    <property type="protein sequence ID" value="RPB04105.1"/>
    <property type="molecule type" value="Genomic_DNA"/>
</dbReference>
<sequence length="326" mass="34827">MFPSILTSTLCIASALLSTVNAVAIPAPNERESDFATGGKTVAYFGQTRSQASDSLSKFCSDSSVDIIVLAFVHIIKGKGGLPGLNLSGYCGDPIEGTDLVTCPDMGADIMKCQAQGKLVLLSLQGSMGSQTLDSSTAVTEYADSLWKLFGEGKGLEDKRPFGKACIDGFDIDNETHSSQGWTDFVAALRHRYSGASKKYYISAAPQCPQPDNSIGDAVYHVDFLFVQFYNNYCATTGLVSSFNSWSEDIAKKTTVGTKVFAGFLGVPGIGSGYADHQDMISYVSQIRSKSNFGGVMAWDAANAHNNTDCNGRTFLRAMRDSLSSC</sequence>
<dbReference type="PANTHER" id="PTHR45708:SF49">
    <property type="entry name" value="ENDOCHITINASE"/>
    <property type="match status" value="1"/>
</dbReference>
<keyword evidence="10" id="KW-0732">Signal</keyword>
<feature type="domain" description="GH18" evidence="11">
    <location>
        <begin position="39"/>
        <end position="326"/>
    </location>
</feature>
<proteinExistence type="inferred from homology"/>
<dbReference type="STRING" id="1336337.A0A3N4KDY6"/>
<keyword evidence="4" id="KW-0146">Chitin degradation</keyword>
<dbReference type="PROSITE" id="PS51910">
    <property type="entry name" value="GH18_2"/>
    <property type="match status" value="1"/>
</dbReference>
<evidence type="ECO:0000256" key="3">
    <source>
        <dbReference type="ARBA" id="ARBA00022801"/>
    </source>
</evidence>
<dbReference type="InterPro" id="IPR001579">
    <property type="entry name" value="Glyco_hydro_18_chit_AS"/>
</dbReference>
<dbReference type="GO" id="GO:0006032">
    <property type="term" value="P:chitin catabolic process"/>
    <property type="evidence" value="ECO:0007669"/>
    <property type="project" value="UniProtKB-KW"/>
</dbReference>
<evidence type="ECO:0000256" key="7">
    <source>
        <dbReference type="ARBA" id="ARBA00023326"/>
    </source>
</evidence>
<dbReference type="InterPro" id="IPR017853">
    <property type="entry name" value="GH"/>
</dbReference>
<keyword evidence="3 8" id="KW-0378">Hydrolase</keyword>
<comment type="catalytic activity">
    <reaction evidence="1">
        <text>Random endo-hydrolysis of N-acetyl-beta-D-glucosaminide (1-&gt;4)-beta-linkages in chitin and chitodextrins.</text>
        <dbReference type="EC" id="3.2.1.14"/>
    </reaction>
</comment>
<feature type="signal peptide" evidence="10">
    <location>
        <begin position="1"/>
        <end position="22"/>
    </location>
</feature>
<keyword evidence="6 8" id="KW-0326">Glycosidase</keyword>
<evidence type="ECO:0000313" key="12">
    <source>
        <dbReference type="EMBL" id="RPB04105.1"/>
    </source>
</evidence>
<dbReference type="Proteomes" id="UP000276215">
    <property type="component" value="Unassembled WGS sequence"/>
</dbReference>
<dbReference type="EC" id="3.2.1.14" evidence="2"/>
<keyword evidence="13" id="KW-1185">Reference proteome</keyword>
<dbReference type="OrthoDB" id="6020543at2759"/>
<accession>A0A3N4KDY6</accession>
<evidence type="ECO:0000256" key="6">
    <source>
        <dbReference type="ARBA" id="ARBA00023295"/>
    </source>
</evidence>
<dbReference type="InterPro" id="IPR050542">
    <property type="entry name" value="Glycosyl_Hydrlase18_Chitinase"/>
</dbReference>
<keyword evidence="5" id="KW-0119">Carbohydrate metabolism</keyword>
<evidence type="ECO:0000256" key="9">
    <source>
        <dbReference type="RuleBase" id="RU004453"/>
    </source>
</evidence>
<evidence type="ECO:0000256" key="8">
    <source>
        <dbReference type="RuleBase" id="RU000489"/>
    </source>
</evidence>
<keyword evidence="7" id="KW-0624">Polysaccharide degradation</keyword>
<evidence type="ECO:0000256" key="10">
    <source>
        <dbReference type="SAM" id="SignalP"/>
    </source>
</evidence>
<evidence type="ECO:0000256" key="4">
    <source>
        <dbReference type="ARBA" id="ARBA00023024"/>
    </source>
</evidence>
<protein>
    <recommendedName>
        <fullName evidence="2">chitinase</fullName>
        <ecNumber evidence="2">3.2.1.14</ecNumber>
    </recommendedName>
</protein>
<dbReference type="Pfam" id="PF00704">
    <property type="entry name" value="Glyco_hydro_18"/>
    <property type="match status" value="1"/>
</dbReference>
<dbReference type="PROSITE" id="PS01095">
    <property type="entry name" value="GH18_1"/>
    <property type="match status" value="1"/>
</dbReference>
<gene>
    <name evidence="12" type="ORF">L873DRAFT_1447785</name>
</gene>
<dbReference type="GO" id="GO:0008843">
    <property type="term" value="F:endochitinase activity"/>
    <property type="evidence" value="ECO:0007669"/>
    <property type="project" value="UniProtKB-EC"/>
</dbReference>
<evidence type="ECO:0000259" key="11">
    <source>
        <dbReference type="PROSITE" id="PS51910"/>
    </source>
</evidence>
<comment type="similarity">
    <text evidence="9">Belongs to the glycosyl hydrolase 18 family.</text>
</comment>
<evidence type="ECO:0000313" key="13">
    <source>
        <dbReference type="Proteomes" id="UP000276215"/>
    </source>
</evidence>
<evidence type="ECO:0000256" key="1">
    <source>
        <dbReference type="ARBA" id="ARBA00000822"/>
    </source>
</evidence>
<dbReference type="SUPFAM" id="SSF51445">
    <property type="entry name" value="(Trans)glycosidases"/>
    <property type="match status" value="1"/>
</dbReference>
<name>A0A3N4KDY6_9PEZI</name>
<dbReference type="GO" id="GO:0005576">
    <property type="term" value="C:extracellular region"/>
    <property type="evidence" value="ECO:0007669"/>
    <property type="project" value="TreeGrafter"/>
</dbReference>
<dbReference type="AlphaFoldDB" id="A0A3N4KDY6"/>
<organism evidence="12 13">
    <name type="scientific">Choiromyces venosus 120613-1</name>
    <dbReference type="NCBI Taxonomy" id="1336337"/>
    <lineage>
        <taxon>Eukaryota</taxon>
        <taxon>Fungi</taxon>
        <taxon>Dikarya</taxon>
        <taxon>Ascomycota</taxon>
        <taxon>Pezizomycotina</taxon>
        <taxon>Pezizomycetes</taxon>
        <taxon>Pezizales</taxon>
        <taxon>Tuberaceae</taxon>
        <taxon>Choiromyces</taxon>
    </lineage>
</organism>
<dbReference type="PANTHER" id="PTHR45708">
    <property type="entry name" value="ENDOCHITINASE"/>
    <property type="match status" value="1"/>
</dbReference>